<dbReference type="PANTHER" id="PTHR30026:SF22">
    <property type="entry name" value="OUTER MEMBRANE EFFLUX PROTEIN"/>
    <property type="match status" value="1"/>
</dbReference>
<name>A0A3Q0L0Q0_VIBVU</name>
<dbReference type="InterPro" id="IPR003423">
    <property type="entry name" value="OMP_efflux"/>
</dbReference>
<dbReference type="GO" id="GO:0015562">
    <property type="term" value="F:efflux transmembrane transporter activity"/>
    <property type="evidence" value="ECO:0007669"/>
    <property type="project" value="InterPro"/>
</dbReference>
<evidence type="ECO:0000256" key="6">
    <source>
        <dbReference type="ARBA" id="ARBA00023136"/>
    </source>
</evidence>
<dbReference type="EMBL" id="AE016796">
    <property type="protein sequence ID" value="AAO08381.1"/>
    <property type="molecule type" value="Genomic_DNA"/>
</dbReference>
<keyword evidence="3" id="KW-0813">Transport</keyword>
<proteinExistence type="inferred from homology"/>
<keyword evidence="7" id="KW-0998">Cell outer membrane</keyword>
<evidence type="ECO:0000256" key="4">
    <source>
        <dbReference type="ARBA" id="ARBA00022452"/>
    </source>
</evidence>
<keyword evidence="5" id="KW-0812">Transmembrane</keyword>
<dbReference type="SUPFAM" id="SSF56954">
    <property type="entry name" value="Outer membrane efflux proteins (OEP)"/>
    <property type="match status" value="1"/>
</dbReference>
<accession>A0A3Q0L0Q0</accession>
<feature type="chain" id="PRO_5018103084" evidence="8">
    <location>
        <begin position="20"/>
        <end position="436"/>
    </location>
</feature>
<feature type="signal peptide" evidence="8">
    <location>
        <begin position="1"/>
        <end position="19"/>
    </location>
</feature>
<dbReference type="GO" id="GO:0015288">
    <property type="term" value="F:porin activity"/>
    <property type="evidence" value="ECO:0007669"/>
    <property type="project" value="TreeGrafter"/>
</dbReference>
<reference evidence="9 10" key="2">
    <citation type="journal article" date="2003" name="Infect. Immun.">
        <title>Characterization and pathogenic significance of Vibrio vulnificus antigens preferentially expressed in septicemic patients.</title>
        <authorList>
            <person name="Kim Y.R."/>
            <person name="Lee S.E."/>
            <person name="Kim C.M."/>
            <person name="Kim S.Y."/>
            <person name="Shin E.K."/>
            <person name="Shin D.H."/>
            <person name="Chung S.S."/>
            <person name="Choy H.E."/>
            <person name="Progulske-Fox A."/>
            <person name="Hillman J.D."/>
            <person name="Handfield M."/>
            <person name="Rhee J.H."/>
        </authorList>
    </citation>
    <scope>NUCLEOTIDE SEQUENCE [LARGE SCALE GENOMIC DNA]</scope>
    <source>
        <strain evidence="9 10">CMCP6</strain>
    </source>
</reference>
<evidence type="ECO:0000256" key="5">
    <source>
        <dbReference type="ARBA" id="ARBA00022692"/>
    </source>
</evidence>
<keyword evidence="6" id="KW-0472">Membrane</keyword>
<dbReference type="RefSeq" id="WP_011082369.1">
    <property type="nucleotide sequence ID" value="NC_004460.2"/>
</dbReference>
<dbReference type="PANTHER" id="PTHR30026">
    <property type="entry name" value="OUTER MEMBRANE PROTEIN TOLC"/>
    <property type="match status" value="1"/>
</dbReference>
<dbReference type="InterPro" id="IPR051906">
    <property type="entry name" value="TolC-like"/>
</dbReference>
<dbReference type="InterPro" id="IPR010130">
    <property type="entry name" value="T1SS_OMP_TolC"/>
</dbReference>
<evidence type="ECO:0000313" key="10">
    <source>
        <dbReference type="Proteomes" id="UP000002275"/>
    </source>
</evidence>
<dbReference type="Gene3D" id="1.20.1600.10">
    <property type="entry name" value="Outer membrane efflux proteins (OEP)"/>
    <property type="match status" value="1"/>
</dbReference>
<dbReference type="NCBIfam" id="TIGR01844">
    <property type="entry name" value="type_I_sec_TolC"/>
    <property type="match status" value="1"/>
</dbReference>
<comment type="subcellular location">
    <subcellularLocation>
        <location evidence="1">Cell outer membrane</location>
    </subcellularLocation>
</comment>
<evidence type="ECO:0000313" key="9">
    <source>
        <dbReference type="EMBL" id="AAO08381.1"/>
    </source>
</evidence>
<evidence type="ECO:0000256" key="2">
    <source>
        <dbReference type="ARBA" id="ARBA00007613"/>
    </source>
</evidence>
<keyword evidence="4" id="KW-1134">Transmembrane beta strand</keyword>
<comment type="similarity">
    <text evidence="2">Belongs to the outer membrane factor (OMF) (TC 1.B.17) family.</text>
</comment>
<dbReference type="Proteomes" id="UP000002275">
    <property type="component" value="Chromosome II"/>
</dbReference>
<dbReference type="GO" id="GO:0009279">
    <property type="term" value="C:cell outer membrane"/>
    <property type="evidence" value="ECO:0007669"/>
    <property type="project" value="UniProtKB-SubCell"/>
</dbReference>
<dbReference type="GO" id="GO:1990281">
    <property type="term" value="C:efflux pump complex"/>
    <property type="evidence" value="ECO:0007669"/>
    <property type="project" value="TreeGrafter"/>
</dbReference>
<evidence type="ECO:0000256" key="1">
    <source>
        <dbReference type="ARBA" id="ARBA00004442"/>
    </source>
</evidence>
<dbReference type="Pfam" id="PF02321">
    <property type="entry name" value="OEP"/>
    <property type="match status" value="2"/>
</dbReference>
<reference evidence="9 10" key="3">
    <citation type="journal article" date="2011" name="Mol. Syst. Biol.">
        <title>Integrative genome-scale metabolic analysis of Vibrio vulnificus for drug targeting and discovery.</title>
        <authorList>
            <person name="Kim H.U."/>
            <person name="Kim S.Y."/>
            <person name="Jeong H."/>
            <person name="Kim T.Y."/>
            <person name="Kim J.J."/>
            <person name="Choy H.E."/>
            <person name="Yi K.Y."/>
            <person name="Rhee J.H."/>
            <person name="Lee S.Y."/>
        </authorList>
    </citation>
    <scope>NUCLEOTIDE SEQUENCE [LARGE SCALE GENOMIC DNA]</scope>
    <source>
        <strain evidence="9 10">CMCP6</strain>
    </source>
</reference>
<evidence type="ECO:0000256" key="8">
    <source>
        <dbReference type="SAM" id="SignalP"/>
    </source>
</evidence>
<dbReference type="AlphaFoldDB" id="A0A3Q0L0Q0"/>
<organism evidence="9 10">
    <name type="scientific">Vibrio vulnificus (strain CMCP6)</name>
    <dbReference type="NCBI Taxonomy" id="216895"/>
    <lineage>
        <taxon>Bacteria</taxon>
        <taxon>Pseudomonadati</taxon>
        <taxon>Pseudomonadota</taxon>
        <taxon>Gammaproteobacteria</taxon>
        <taxon>Vibrionales</taxon>
        <taxon>Vibrionaceae</taxon>
        <taxon>Vibrio</taxon>
    </lineage>
</organism>
<sequence>MRSKLLMVSWALALPHAHAISLEESVASAIDYSPEVLAQYSRYQSVIRDMDGAEGFYLPQVKLYGAIGYEETYYNSGRKIDDEDRGLTRSELGVKVSQLLFDGMKTTANVDRLSFEAESERLALLSDAENVALDVVKVYLEYLKAQTMLDLAERNVSEHEEIYQDILERTGKGLSSHSDLAQISARVATSKSSMIAAQNNLYDLETQFIRLVGKPARELVDPVFDLALLPPSREVAVQQAVDNHPEIRAAIQDIEAARKEIKREKSGYYPEIKLELQANKNENIGGAEGRDEDARIMLTLDYDLFNGGSTNARVESSAWRAEQARAIRIRTERQVREGTELAWHAYDMLAKQKQLLQQNVDSAKVAEQGYIQQFSVGRRSLLDVLDAKVEVFLARRNCVAAQYDHTLSAYRLLNAMGLLTYALRVEHPQEWQAKEK</sequence>
<reference evidence="10" key="1">
    <citation type="submission" date="2002-12" db="EMBL/GenBank/DDBJ databases">
        <title>Complete genome sequence of Vibrio vulnificus CMCP6.</title>
        <authorList>
            <person name="Rhee J.H."/>
            <person name="Kim S.Y."/>
            <person name="Chung S.S."/>
            <person name="Kim J.J."/>
            <person name="Moon Y.H."/>
            <person name="Jeong H."/>
            <person name="Choy H.E."/>
        </authorList>
    </citation>
    <scope>NUCLEOTIDE SEQUENCE [LARGE SCALE GENOMIC DNA]</scope>
    <source>
        <strain evidence="10">CMCP6</strain>
    </source>
</reference>
<evidence type="ECO:0000256" key="7">
    <source>
        <dbReference type="ARBA" id="ARBA00023237"/>
    </source>
</evidence>
<gene>
    <name evidence="9" type="ordered locus">VV2_1517</name>
</gene>
<dbReference type="KEGG" id="vvu:VV2_1517"/>
<protein>
    <submittedName>
        <fullName evidence="9">Agglutination protein</fullName>
    </submittedName>
</protein>
<evidence type="ECO:0000256" key="3">
    <source>
        <dbReference type="ARBA" id="ARBA00022448"/>
    </source>
</evidence>
<keyword evidence="8" id="KW-0732">Signal</keyword>